<dbReference type="InterPro" id="IPR003018">
    <property type="entry name" value="GAF"/>
</dbReference>
<dbReference type="InterPro" id="IPR011006">
    <property type="entry name" value="CheY-like_superfamily"/>
</dbReference>
<comment type="caution">
    <text evidence="16">The sequence shown here is derived from an EMBL/GenBank/DDBJ whole genome shotgun (WGS) entry which is preliminary data.</text>
</comment>
<evidence type="ECO:0000259" key="13">
    <source>
        <dbReference type="PROSITE" id="PS50109"/>
    </source>
</evidence>
<keyword evidence="3 11" id="KW-0597">Phosphoprotein</keyword>
<evidence type="ECO:0000256" key="10">
    <source>
        <dbReference type="ARBA" id="ARBA00068150"/>
    </source>
</evidence>
<reference evidence="16 17" key="1">
    <citation type="submission" date="2022-12" db="EMBL/GenBank/DDBJ databases">
        <title>Dasania phycosphaerae sp. nov., isolated from particulate material of the south coast of Korea.</title>
        <authorList>
            <person name="Jiang Y."/>
        </authorList>
    </citation>
    <scope>NUCLEOTIDE SEQUENCE [LARGE SCALE GENOMIC DNA]</scope>
    <source>
        <strain evidence="16 17">GY-19</strain>
    </source>
</reference>
<dbReference type="SMART" id="SM00448">
    <property type="entry name" value="REC"/>
    <property type="match status" value="1"/>
</dbReference>
<sequence length="1190" mass="135010">MDDKDVEQLQQTIAKLRAENAALQKRLSTTADATNQQLSSWLDSCSSATHIEQLDILLGEVAAYLNADGATLSIHHYGSHQLNLVSSYPISSSQEKTRCQYHIDDFPWTWQQLQSGRPLIINKLSDIPSNNKTDIHFYQTLKQPSALQIPLTFEDRIQGILEVHSQGRTHNWSANDCELLQQLSQAFFSAANRILKDKLDREGLQLLQKVAENTGVSYALLNYERSHYSFGRNLASMLGLPCDTLLTPQSFDQQWQAQQLVKQQRWWQDIFQQENTSPLILQWHGKNNEIKYFCCTPSIIYRDKHNKPDTVLVGYTDITQLQTQTLNSQWLSNVLQQLHLSPQLSTINHILSELLKRLNASGVMVFLNQQVITTQTSSDAIVKDIYSDNKAEDINSFNAEIYKLLKKSRPLFFTRLDQAPKSLIENSKYYNILKSIKSQGLYAATFNRQNNTPALIVLTWDENHNIAQLNLIEATLLSIGDTLFSVIDQINDKKALQQKIVQEQWLTTQVDQLYRSRYPIESTVNKVLKALCQHLNAERIFIRHRIENSNIYQVSYQHCEPGIPSIVDSIGANIDLSNLPSEHVLVIGKPIAINDMSGKEKLLAAKKNLVLQEDPVLATLMMPLFGIEGIPAYIAVDCMTHTQQWTKEHEKLVQAVGDAICMAHDRQEIYYQLLNNEQRLSMAMEASQHGMWEWQLDTNSIYISPECSSLFGFQHAERQIYFDSDRFLKRVHDDDQALFSAELDKLQNNQLPFEDIKLRFIKKDHSIIWCYLRAKFTDWDFHGNPKCLIGVMINISDFILQQQALDKARIEAEQANIEKSDFLARMSHEIRTPMNAIIGLSHLMKDSDLNEKQLDYIDHIHSAANNLLGIINDILDFSKIAAGKLIIDNANFYFEETLKQVLRITSFLSDQKSLKLVLVHDDNIPKKLYGDSLRLSQILTNLLSNAVKFTEQGEIILKTQLLNLTGNKVELQINVIDSGMGISDDYIQQLFDPFSQADGSISRRFGGTGLGLTIVQRLATLMGGNIGVVSELGKGTNFTLTLTFELAKQQQPDQSQQQHDHYQQQLRGLHILVAEDNIVNQKVAAGVLNKKGMQYSFANNGQEAIQLMQEHAANYDAILMDIEMPEVNGYQATSYIRHTLGSDIPIIAMTAHAMSGDTEKALAAGMNAHISKPINPNALYQTLSHHVARR</sequence>
<evidence type="ECO:0000259" key="15">
    <source>
        <dbReference type="PROSITE" id="PS50112"/>
    </source>
</evidence>
<feature type="domain" description="Response regulatory" evidence="14">
    <location>
        <begin position="1070"/>
        <end position="1187"/>
    </location>
</feature>
<keyword evidence="7 16" id="KW-0067">ATP-binding</keyword>
<dbReference type="InterPro" id="IPR004358">
    <property type="entry name" value="Sig_transdc_His_kin-like_C"/>
</dbReference>
<dbReference type="InterPro" id="IPR005467">
    <property type="entry name" value="His_kinase_dom"/>
</dbReference>
<dbReference type="SMART" id="SM00065">
    <property type="entry name" value="GAF"/>
    <property type="match status" value="2"/>
</dbReference>
<dbReference type="FunFam" id="3.30.565.10:FF:000010">
    <property type="entry name" value="Sensor histidine kinase RcsC"/>
    <property type="match status" value="1"/>
</dbReference>
<dbReference type="GO" id="GO:0005524">
    <property type="term" value="F:ATP binding"/>
    <property type="evidence" value="ECO:0007669"/>
    <property type="project" value="UniProtKB-KW"/>
</dbReference>
<dbReference type="CDD" id="cd00130">
    <property type="entry name" value="PAS"/>
    <property type="match status" value="1"/>
</dbReference>
<gene>
    <name evidence="16" type="ORF">O0V09_17805</name>
</gene>
<name>A0A9J6RS04_9GAMM</name>
<dbReference type="PROSITE" id="PS50109">
    <property type="entry name" value="HIS_KIN"/>
    <property type="match status" value="1"/>
</dbReference>
<dbReference type="Pfam" id="PF00072">
    <property type="entry name" value="Response_reg"/>
    <property type="match status" value="1"/>
</dbReference>
<dbReference type="InterPro" id="IPR003661">
    <property type="entry name" value="HisK_dim/P_dom"/>
</dbReference>
<dbReference type="InterPro" id="IPR029016">
    <property type="entry name" value="GAF-like_dom_sf"/>
</dbReference>
<dbReference type="CDD" id="cd17546">
    <property type="entry name" value="REC_hyHK_CKI1_RcsC-like"/>
    <property type="match status" value="1"/>
</dbReference>
<proteinExistence type="predicted"/>
<dbReference type="SUPFAM" id="SSF47384">
    <property type="entry name" value="Homodimeric domain of signal transducing histidine kinase"/>
    <property type="match status" value="1"/>
</dbReference>
<dbReference type="Gene3D" id="3.40.50.2300">
    <property type="match status" value="1"/>
</dbReference>
<dbReference type="SUPFAM" id="SSF52172">
    <property type="entry name" value="CheY-like"/>
    <property type="match status" value="1"/>
</dbReference>
<evidence type="ECO:0000256" key="8">
    <source>
        <dbReference type="ARBA" id="ARBA00023012"/>
    </source>
</evidence>
<dbReference type="InterPro" id="IPR036890">
    <property type="entry name" value="HATPase_C_sf"/>
</dbReference>
<feature type="coiled-coil region" evidence="12">
    <location>
        <begin position="6"/>
        <end position="33"/>
    </location>
</feature>
<dbReference type="Gene3D" id="3.30.565.10">
    <property type="entry name" value="Histidine kinase-like ATPase, C-terminal domain"/>
    <property type="match status" value="1"/>
</dbReference>
<evidence type="ECO:0000313" key="17">
    <source>
        <dbReference type="Proteomes" id="UP001069090"/>
    </source>
</evidence>
<evidence type="ECO:0000313" key="16">
    <source>
        <dbReference type="EMBL" id="MCZ0867057.1"/>
    </source>
</evidence>
<evidence type="ECO:0000259" key="14">
    <source>
        <dbReference type="PROSITE" id="PS50110"/>
    </source>
</evidence>
<dbReference type="PANTHER" id="PTHR45339:SF1">
    <property type="entry name" value="HYBRID SIGNAL TRANSDUCTION HISTIDINE KINASE J"/>
    <property type="match status" value="1"/>
</dbReference>
<dbReference type="CDD" id="cd00082">
    <property type="entry name" value="HisKA"/>
    <property type="match status" value="1"/>
</dbReference>
<dbReference type="GO" id="GO:0000155">
    <property type="term" value="F:phosphorelay sensor kinase activity"/>
    <property type="evidence" value="ECO:0007669"/>
    <property type="project" value="InterPro"/>
</dbReference>
<feature type="domain" description="Histidine kinase" evidence="13">
    <location>
        <begin position="825"/>
        <end position="1046"/>
    </location>
</feature>
<dbReference type="Pfam" id="PF08447">
    <property type="entry name" value="PAS_3"/>
    <property type="match status" value="1"/>
</dbReference>
<dbReference type="SUPFAM" id="SSF55781">
    <property type="entry name" value="GAF domain-like"/>
    <property type="match status" value="2"/>
</dbReference>
<keyword evidence="12" id="KW-0175">Coiled coil</keyword>
<evidence type="ECO:0000256" key="5">
    <source>
        <dbReference type="ARBA" id="ARBA00022741"/>
    </source>
</evidence>
<comment type="subunit">
    <text evidence="9">At low DSF concentrations, interacts with RpfF.</text>
</comment>
<evidence type="ECO:0000256" key="9">
    <source>
        <dbReference type="ARBA" id="ARBA00064003"/>
    </source>
</evidence>
<dbReference type="SUPFAM" id="SSF55785">
    <property type="entry name" value="PYP-like sensor domain (PAS domain)"/>
    <property type="match status" value="1"/>
</dbReference>
<dbReference type="Pfam" id="PF00512">
    <property type="entry name" value="HisKA"/>
    <property type="match status" value="1"/>
</dbReference>
<dbReference type="PROSITE" id="PS50110">
    <property type="entry name" value="RESPONSE_REGULATORY"/>
    <property type="match status" value="1"/>
</dbReference>
<dbReference type="RefSeq" id="WP_258332986.1">
    <property type="nucleotide sequence ID" value="NZ_JAPTGG010000021.1"/>
</dbReference>
<keyword evidence="6" id="KW-0418">Kinase</keyword>
<evidence type="ECO:0000256" key="11">
    <source>
        <dbReference type="PROSITE-ProRule" id="PRU00169"/>
    </source>
</evidence>
<comment type="catalytic activity">
    <reaction evidence="1">
        <text>ATP + protein L-histidine = ADP + protein N-phospho-L-histidine.</text>
        <dbReference type="EC" id="2.7.13.3"/>
    </reaction>
</comment>
<keyword evidence="8" id="KW-0902">Two-component regulatory system</keyword>
<evidence type="ECO:0000256" key="7">
    <source>
        <dbReference type="ARBA" id="ARBA00022840"/>
    </source>
</evidence>
<dbReference type="SUPFAM" id="SSF55874">
    <property type="entry name" value="ATPase domain of HSP90 chaperone/DNA topoisomerase II/histidine kinase"/>
    <property type="match status" value="1"/>
</dbReference>
<dbReference type="AlphaFoldDB" id="A0A9J6RS04"/>
<dbReference type="Gene3D" id="3.30.450.20">
    <property type="entry name" value="PAS domain"/>
    <property type="match status" value="1"/>
</dbReference>
<dbReference type="InterPro" id="IPR013655">
    <property type="entry name" value="PAS_fold_3"/>
</dbReference>
<dbReference type="FunFam" id="1.10.287.130:FF:000002">
    <property type="entry name" value="Two-component osmosensing histidine kinase"/>
    <property type="match status" value="1"/>
</dbReference>
<keyword evidence="4" id="KW-0808">Transferase</keyword>
<organism evidence="16 17">
    <name type="scientific">Dasania phycosphaerae</name>
    <dbReference type="NCBI Taxonomy" id="2950436"/>
    <lineage>
        <taxon>Bacteria</taxon>
        <taxon>Pseudomonadati</taxon>
        <taxon>Pseudomonadota</taxon>
        <taxon>Gammaproteobacteria</taxon>
        <taxon>Cellvibrionales</taxon>
        <taxon>Spongiibacteraceae</taxon>
        <taxon>Dasania</taxon>
    </lineage>
</organism>
<evidence type="ECO:0000256" key="6">
    <source>
        <dbReference type="ARBA" id="ARBA00022777"/>
    </source>
</evidence>
<dbReference type="Pfam" id="PF02518">
    <property type="entry name" value="HATPase_c"/>
    <property type="match status" value="1"/>
</dbReference>
<accession>A0A9J6RS04</accession>
<dbReference type="EC" id="2.7.13.3" evidence="2"/>
<evidence type="ECO:0000256" key="4">
    <source>
        <dbReference type="ARBA" id="ARBA00022679"/>
    </source>
</evidence>
<dbReference type="PANTHER" id="PTHR45339">
    <property type="entry name" value="HYBRID SIGNAL TRANSDUCTION HISTIDINE KINASE J"/>
    <property type="match status" value="1"/>
</dbReference>
<dbReference type="InterPro" id="IPR000014">
    <property type="entry name" value="PAS"/>
</dbReference>
<dbReference type="InterPro" id="IPR001789">
    <property type="entry name" value="Sig_transdc_resp-reg_receiver"/>
</dbReference>
<evidence type="ECO:0000256" key="12">
    <source>
        <dbReference type="SAM" id="Coils"/>
    </source>
</evidence>
<dbReference type="SMART" id="SM00086">
    <property type="entry name" value="PAC"/>
    <property type="match status" value="1"/>
</dbReference>
<dbReference type="EMBL" id="JAPTGG010000021">
    <property type="protein sequence ID" value="MCZ0867057.1"/>
    <property type="molecule type" value="Genomic_DNA"/>
</dbReference>
<evidence type="ECO:0000256" key="2">
    <source>
        <dbReference type="ARBA" id="ARBA00012438"/>
    </source>
</evidence>
<dbReference type="Gene3D" id="3.30.450.40">
    <property type="match status" value="2"/>
</dbReference>
<dbReference type="InterPro" id="IPR036097">
    <property type="entry name" value="HisK_dim/P_sf"/>
</dbReference>
<dbReference type="Pfam" id="PF01590">
    <property type="entry name" value="GAF"/>
    <property type="match status" value="2"/>
</dbReference>
<dbReference type="InterPro" id="IPR003594">
    <property type="entry name" value="HATPase_dom"/>
</dbReference>
<evidence type="ECO:0000256" key="3">
    <source>
        <dbReference type="ARBA" id="ARBA00022553"/>
    </source>
</evidence>
<protein>
    <recommendedName>
        <fullName evidence="10">Sensory/regulatory protein RpfC</fullName>
        <ecNumber evidence="2">2.7.13.3</ecNumber>
    </recommendedName>
</protein>
<keyword evidence="5" id="KW-0547">Nucleotide-binding</keyword>
<dbReference type="PRINTS" id="PR00344">
    <property type="entry name" value="BCTRLSENSOR"/>
</dbReference>
<dbReference type="Gene3D" id="1.10.287.130">
    <property type="match status" value="1"/>
</dbReference>
<feature type="modified residue" description="4-aspartylphosphate" evidence="11">
    <location>
        <position position="1121"/>
    </location>
</feature>
<dbReference type="InterPro" id="IPR001610">
    <property type="entry name" value="PAC"/>
</dbReference>
<dbReference type="SMART" id="SM00387">
    <property type="entry name" value="HATPase_c"/>
    <property type="match status" value="1"/>
</dbReference>
<feature type="domain" description="PAS" evidence="15">
    <location>
        <begin position="676"/>
        <end position="750"/>
    </location>
</feature>
<dbReference type="InterPro" id="IPR035965">
    <property type="entry name" value="PAS-like_dom_sf"/>
</dbReference>
<dbReference type="Proteomes" id="UP001069090">
    <property type="component" value="Unassembled WGS sequence"/>
</dbReference>
<evidence type="ECO:0000256" key="1">
    <source>
        <dbReference type="ARBA" id="ARBA00000085"/>
    </source>
</evidence>
<keyword evidence="17" id="KW-1185">Reference proteome</keyword>
<dbReference type="PROSITE" id="PS50112">
    <property type="entry name" value="PAS"/>
    <property type="match status" value="1"/>
</dbReference>
<dbReference type="SMART" id="SM00388">
    <property type="entry name" value="HisKA"/>
    <property type="match status" value="1"/>
</dbReference>
<dbReference type="CDD" id="cd16922">
    <property type="entry name" value="HATPase_EvgS-ArcB-TorS-like"/>
    <property type="match status" value="1"/>
</dbReference>